<evidence type="ECO:0000313" key="1">
    <source>
        <dbReference type="EMBL" id="GAG64705.1"/>
    </source>
</evidence>
<protein>
    <submittedName>
        <fullName evidence="1">Uncharacterized protein</fullName>
    </submittedName>
</protein>
<sequence length="63" mass="7288">MDKDKKWDRKEVVTVDPGSLLSGGVDVHLYGKGKDYGKHAHGWGRTEEEARENAYKHWRENYG</sequence>
<evidence type="ECO:0000313" key="2">
    <source>
        <dbReference type="EMBL" id="GAG74511.1"/>
    </source>
</evidence>
<comment type="caution">
    <text evidence="1">The sequence shown here is derived from an EMBL/GenBank/DDBJ whole genome shotgun (WGS) entry which is preliminary data.</text>
</comment>
<accession>X0Z5R4</accession>
<dbReference type="EMBL" id="BARV01027022">
    <property type="protein sequence ID" value="GAI46196.1"/>
    <property type="molecule type" value="Genomic_DNA"/>
</dbReference>
<dbReference type="EMBL" id="BART01000111">
    <property type="protein sequence ID" value="GAG64705.1"/>
    <property type="molecule type" value="Genomic_DNA"/>
</dbReference>
<name>X0Z5R4_9ZZZZ</name>
<gene>
    <name evidence="1" type="ORF">S01H4_00734</name>
    <name evidence="2" type="ORF">S01H4_03105</name>
    <name evidence="3" type="ORF">S06H3_43552</name>
</gene>
<dbReference type="AlphaFoldDB" id="X0Z5R4"/>
<organism evidence="1">
    <name type="scientific">marine sediment metagenome</name>
    <dbReference type="NCBI Taxonomy" id="412755"/>
    <lineage>
        <taxon>unclassified sequences</taxon>
        <taxon>metagenomes</taxon>
        <taxon>ecological metagenomes</taxon>
    </lineage>
</organism>
<evidence type="ECO:0000313" key="3">
    <source>
        <dbReference type="EMBL" id="GAI46196.1"/>
    </source>
</evidence>
<proteinExistence type="predicted"/>
<dbReference type="EMBL" id="BART01000731">
    <property type="protein sequence ID" value="GAG74511.1"/>
    <property type="molecule type" value="Genomic_DNA"/>
</dbReference>
<reference evidence="1" key="1">
    <citation type="journal article" date="2014" name="Front. Microbiol.">
        <title>High frequency of phylogenetically diverse reductive dehalogenase-homologous genes in deep subseafloor sedimentary metagenomes.</title>
        <authorList>
            <person name="Kawai M."/>
            <person name="Futagami T."/>
            <person name="Toyoda A."/>
            <person name="Takaki Y."/>
            <person name="Nishi S."/>
            <person name="Hori S."/>
            <person name="Arai W."/>
            <person name="Tsubouchi T."/>
            <person name="Morono Y."/>
            <person name="Uchiyama I."/>
            <person name="Ito T."/>
            <person name="Fujiyama A."/>
            <person name="Inagaki F."/>
            <person name="Takami H."/>
        </authorList>
    </citation>
    <scope>NUCLEOTIDE SEQUENCE</scope>
    <source>
        <strain evidence="1">Expedition CK06-06</strain>
    </source>
</reference>